<gene>
    <name evidence="21" type="ORF">ZHD862_LOCUS19524</name>
</gene>
<dbReference type="AlphaFoldDB" id="A0A814RU63"/>
<evidence type="ECO:0000259" key="19">
    <source>
        <dbReference type="Pfam" id="PF00755"/>
    </source>
</evidence>
<feature type="domain" description="Choline/carnitine acyltransferase" evidence="19">
    <location>
        <begin position="174"/>
        <end position="782"/>
    </location>
</feature>
<evidence type="ECO:0000256" key="5">
    <source>
        <dbReference type="ARBA" id="ARBA00013243"/>
    </source>
</evidence>
<dbReference type="PANTHER" id="PTHR22589">
    <property type="entry name" value="CARNITINE O-ACYLTRANSFERASE"/>
    <property type="match status" value="1"/>
</dbReference>
<feature type="region of interest" description="Disordered" evidence="17">
    <location>
        <begin position="791"/>
        <end position="830"/>
    </location>
</feature>
<dbReference type="InterPro" id="IPR023213">
    <property type="entry name" value="CAT-like_dom_sf"/>
</dbReference>
<dbReference type="GO" id="GO:0006635">
    <property type="term" value="P:fatty acid beta-oxidation"/>
    <property type="evidence" value="ECO:0007669"/>
    <property type="project" value="UniProtKB-UniPathway"/>
</dbReference>
<dbReference type="InterPro" id="IPR000542">
    <property type="entry name" value="Carn_acyl_trans"/>
</dbReference>
<evidence type="ECO:0000256" key="8">
    <source>
        <dbReference type="ARBA" id="ARBA00022692"/>
    </source>
</evidence>
<dbReference type="Pfam" id="PF00755">
    <property type="entry name" value="Carn_acyltransf"/>
    <property type="match status" value="1"/>
</dbReference>
<evidence type="ECO:0000256" key="6">
    <source>
        <dbReference type="ARBA" id="ARBA00022448"/>
    </source>
</evidence>
<evidence type="ECO:0000256" key="17">
    <source>
        <dbReference type="SAM" id="MobiDB-lite"/>
    </source>
</evidence>
<dbReference type="GO" id="GO:0031966">
    <property type="term" value="C:mitochondrial membrane"/>
    <property type="evidence" value="ECO:0007669"/>
    <property type="project" value="UniProtKB-SubCell"/>
</dbReference>
<comment type="catalytic activity">
    <reaction evidence="15">
        <text>(R)-carnitine + hexadecanoyl-CoA = O-hexadecanoyl-(R)-carnitine + CoA</text>
        <dbReference type="Rhea" id="RHEA:12661"/>
        <dbReference type="ChEBI" id="CHEBI:16347"/>
        <dbReference type="ChEBI" id="CHEBI:17490"/>
        <dbReference type="ChEBI" id="CHEBI:57287"/>
        <dbReference type="ChEBI" id="CHEBI:57379"/>
        <dbReference type="EC" id="2.3.1.21"/>
    </reaction>
    <physiologicalReaction direction="left-to-right" evidence="15">
        <dbReference type="Rhea" id="RHEA:12662"/>
    </physiologicalReaction>
</comment>
<evidence type="ECO:0000256" key="10">
    <source>
        <dbReference type="ARBA" id="ARBA00022989"/>
    </source>
</evidence>
<comment type="subcellular location">
    <subcellularLocation>
        <location evidence="1">Membrane</location>
        <topology evidence="1">Multi-pass membrane protein</topology>
    </subcellularLocation>
    <subcellularLocation>
        <location evidence="2">Mitochondrion membrane</location>
    </subcellularLocation>
</comment>
<dbReference type="PANTHER" id="PTHR22589:SF31">
    <property type="entry name" value="CARNITINE O-PALMITOYLTRANSFERASE"/>
    <property type="match status" value="1"/>
</dbReference>
<keyword evidence="14" id="KW-0012">Acyltransferase</keyword>
<dbReference type="PROSITE" id="PS00440">
    <property type="entry name" value="ACYLTRANSF_C_2"/>
    <property type="match status" value="1"/>
</dbReference>
<keyword evidence="9" id="KW-0276">Fatty acid metabolism</keyword>
<evidence type="ECO:0000313" key="22">
    <source>
        <dbReference type="Proteomes" id="UP000663864"/>
    </source>
</evidence>
<evidence type="ECO:0000256" key="4">
    <source>
        <dbReference type="ARBA" id="ARBA00005232"/>
    </source>
</evidence>
<comment type="caution">
    <text evidence="21">The sequence shown here is derived from an EMBL/GenBank/DDBJ whole genome shotgun (WGS) entry which is preliminary data.</text>
</comment>
<keyword evidence="12" id="KW-0496">Mitochondrion</keyword>
<evidence type="ECO:0000256" key="9">
    <source>
        <dbReference type="ARBA" id="ARBA00022832"/>
    </source>
</evidence>
<dbReference type="Proteomes" id="UP000663864">
    <property type="component" value="Unassembled WGS sequence"/>
</dbReference>
<evidence type="ECO:0000259" key="20">
    <source>
        <dbReference type="Pfam" id="PF16484"/>
    </source>
</evidence>
<evidence type="ECO:0000256" key="2">
    <source>
        <dbReference type="ARBA" id="ARBA00004325"/>
    </source>
</evidence>
<evidence type="ECO:0000313" key="21">
    <source>
        <dbReference type="EMBL" id="CAF1138631.1"/>
    </source>
</evidence>
<dbReference type="GO" id="GO:0004095">
    <property type="term" value="F:carnitine O-palmitoyltransferase activity"/>
    <property type="evidence" value="ECO:0007669"/>
    <property type="project" value="UniProtKB-EC"/>
</dbReference>
<feature type="active site" description="Proton acceptor" evidence="16">
    <location>
        <position position="484"/>
    </location>
</feature>
<comment type="pathway">
    <text evidence="3">Lipid metabolism; fatty acid beta-oxidation.</text>
</comment>
<keyword evidence="13 18" id="KW-0472">Membrane</keyword>
<dbReference type="EMBL" id="CAJNOT010001065">
    <property type="protein sequence ID" value="CAF1138631.1"/>
    <property type="molecule type" value="Genomic_DNA"/>
</dbReference>
<dbReference type="Pfam" id="PF16484">
    <property type="entry name" value="CPT_N"/>
    <property type="match status" value="1"/>
</dbReference>
<evidence type="ECO:0000256" key="15">
    <source>
        <dbReference type="ARBA" id="ARBA00048480"/>
    </source>
</evidence>
<dbReference type="EC" id="2.3.1.21" evidence="5"/>
<keyword evidence="8 18" id="KW-0812">Transmembrane</keyword>
<evidence type="ECO:0000256" key="1">
    <source>
        <dbReference type="ARBA" id="ARBA00004141"/>
    </source>
</evidence>
<evidence type="ECO:0000256" key="13">
    <source>
        <dbReference type="ARBA" id="ARBA00023136"/>
    </source>
</evidence>
<dbReference type="Gene3D" id="6.10.250.1760">
    <property type="match status" value="1"/>
</dbReference>
<feature type="transmembrane region" description="Helical" evidence="18">
    <location>
        <begin position="103"/>
        <end position="120"/>
    </location>
</feature>
<evidence type="ECO:0000256" key="16">
    <source>
        <dbReference type="PIRSR" id="PIRSR600542-1"/>
    </source>
</evidence>
<sequence length="887" mass="102088">MAEAHEAVAFEFRVGAEGVNLNVSYDVFKALLYAGLRSWKLRCRRTMNSLYNTIYPGHPLFGIASCGIVYGLNTKGHDPSNGLIDWLDLHIFKRYFTPDNSKILACIVFGTGAYIVLVQIRQSALKKLFSYHGWMYQEHGKKMRFGTKLWGSLVKLLIGRNPSLYSYQSVLPTLPLPSLDDTLRRYLRTIRPLCNDEEYHRMVTLAEEFRETIGRKLQRYLWLKWLISTNYVSDWWEKFVYLRGRSPIMVNSNFYGLDTAYVRPTKIQTARAANIVCAAFQYRNELDHQNIKPLMVQNLIPLCSSQYERQFNTTRIPGKETDKLVHYSDSHHIAVYHKGRWYKVFLFYKDNLLQPCELQIQLDEIIKDPTLPCYGEEHLGALTAGERTLWAEAHQTYFSTGINRSSLEAIEKAAFILILDDEEYDIGVLQSNSSLSSINNENTTDKFDTYARSVLHGKGYDRWFDKSLNFIISKNGVVGINVEHSWADAPVSVHLYEYMIAEDIVNFSYDELGNTRGTPRFVALKPIKLKWLIPEACNNMIEKSLAQAKNLYENVDLHVYVHNAYGKGFMKKCKLSPDAYIQMALQLAHYRDSGRFNLTYEASMTRLFRDGRTETVRSCSIESSQWVKSMENPTVTKNERIKLLRRACDYHQQQYRDAMTGKGIDRHLFCLYVLSKYLEIESPFLQQVLHEPWKLSTSQTPVTYDDQHLKRLMAKNPDVVARYGIINSHSLVPLGGGFGPVAADGYGVSYIIATEDLIYFHISSNRSAPETDSKRFGQRIRQAMEDMRALFDEESQNGGKRTMSKSETRKRHRTTSGNSDSDSDSDSSQSKLRFRLSASITYPHSQKALNEMLFHPHKLDLAITRNDGLVKLWTFVPANPITNIFHL</sequence>
<accession>A0A814RU63</accession>
<keyword evidence="6" id="KW-0813">Transport</keyword>
<dbReference type="FunFam" id="3.30.559.10:FF:000042">
    <property type="entry name" value="Carnitine Palmitoyl Transferase"/>
    <property type="match status" value="1"/>
</dbReference>
<evidence type="ECO:0000256" key="14">
    <source>
        <dbReference type="ARBA" id="ARBA00023315"/>
    </source>
</evidence>
<dbReference type="PROSITE" id="PS00439">
    <property type="entry name" value="ACYLTRANSF_C_1"/>
    <property type="match status" value="1"/>
</dbReference>
<keyword evidence="10 18" id="KW-1133">Transmembrane helix</keyword>
<reference evidence="21" key="1">
    <citation type="submission" date="2021-02" db="EMBL/GenBank/DDBJ databases">
        <authorList>
            <person name="Nowell W R."/>
        </authorList>
    </citation>
    <scope>NUCLEOTIDE SEQUENCE</scope>
</reference>
<dbReference type="Gene3D" id="3.30.559.70">
    <property type="entry name" value="Choline/Carnitine o-acyltransferase, domain 2"/>
    <property type="match status" value="1"/>
</dbReference>
<dbReference type="InterPro" id="IPR042231">
    <property type="entry name" value="Cho/carn_acyl_trans_2"/>
</dbReference>
<evidence type="ECO:0000256" key="7">
    <source>
        <dbReference type="ARBA" id="ARBA00022679"/>
    </source>
</evidence>
<evidence type="ECO:0000256" key="18">
    <source>
        <dbReference type="SAM" id="Phobius"/>
    </source>
</evidence>
<dbReference type="InterPro" id="IPR039551">
    <property type="entry name" value="Cho/carn_acyl_trans"/>
</dbReference>
<name>A0A814RU63_9BILA</name>
<keyword evidence="11" id="KW-0443">Lipid metabolism</keyword>
<comment type="similarity">
    <text evidence="4">Belongs to the carnitine/choline acetyltransferase family.</text>
</comment>
<dbReference type="UniPathway" id="UPA00659"/>
<protein>
    <recommendedName>
        <fullName evidence="5">carnitine O-palmitoyltransferase</fullName>
        <ecNumber evidence="5">2.3.1.21</ecNumber>
    </recommendedName>
</protein>
<dbReference type="GO" id="GO:0009437">
    <property type="term" value="P:carnitine metabolic process"/>
    <property type="evidence" value="ECO:0007669"/>
    <property type="project" value="TreeGrafter"/>
</dbReference>
<evidence type="ECO:0000256" key="12">
    <source>
        <dbReference type="ARBA" id="ARBA00023128"/>
    </source>
</evidence>
<organism evidence="21 22">
    <name type="scientific">Rotaria sordida</name>
    <dbReference type="NCBI Taxonomy" id="392033"/>
    <lineage>
        <taxon>Eukaryota</taxon>
        <taxon>Metazoa</taxon>
        <taxon>Spiralia</taxon>
        <taxon>Gnathifera</taxon>
        <taxon>Rotifera</taxon>
        <taxon>Eurotatoria</taxon>
        <taxon>Bdelloidea</taxon>
        <taxon>Philodinida</taxon>
        <taxon>Philodinidae</taxon>
        <taxon>Rotaria</taxon>
    </lineage>
</organism>
<dbReference type="InterPro" id="IPR032476">
    <property type="entry name" value="CPT_N"/>
</dbReference>
<dbReference type="FunFam" id="3.30.559.70:FF:000001">
    <property type="entry name" value="Carnitine O-palmitoyltransferase 1, liver isoform"/>
    <property type="match status" value="1"/>
</dbReference>
<keyword evidence="7" id="KW-0808">Transferase</keyword>
<evidence type="ECO:0000256" key="11">
    <source>
        <dbReference type="ARBA" id="ARBA00023098"/>
    </source>
</evidence>
<feature type="domain" description="Carnitine O-palmitoyltransferase N-terminal" evidence="20">
    <location>
        <begin position="1"/>
        <end position="45"/>
    </location>
</feature>
<proteinExistence type="inferred from homology"/>
<evidence type="ECO:0000256" key="3">
    <source>
        <dbReference type="ARBA" id="ARBA00005005"/>
    </source>
</evidence>
<dbReference type="Gene3D" id="3.30.559.10">
    <property type="entry name" value="Chloramphenicol acetyltransferase-like domain"/>
    <property type="match status" value="1"/>
</dbReference>
<dbReference type="SUPFAM" id="SSF52777">
    <property type="entry name" value="CoA-dependent acyltransferases"/>
    <property type="match status" value="2"/>
</dbReference>